<evidence type="ECO:0000256" key="6">
    <source>
        <dbReference type="ARBA" id="ARBA00022737"/>
    </source>
</evidence>
<dbReference type="FunFam" id="2.60.40.10:FF:000108">
    <property type="entry name" value="Tyrosine-protein kinase receptor"/>
    <property type="match status" value="1"/>
</dbReference>
<keyword evidence="10" id="KW-1133">Transmembrane helix</keyword>
<dbReference type="SUPFAM" id="SSF52058">
    <property type="entry name" value="L domain-like"/>
    <property type="match status" value="2"/>
</dbReference>
<feature type="domain" description="Fibronectin type-III" evidence="23">
    <location>
        <begin position="619"/>
        <end position="722"/>
    </location>
</feature>
<dbReference type="Gene3D" id="3.80.20.20">
    <property type="entry name" value="Receptor L-domain"/>
    <property type="match status" value="2"/>
</dbReference>
<dbReference type="CDD" id="cd00064">
    <property type="entry name" value="FU"/>
    <property type="match status" value="1"/>
</dbReference>
<dbReference type="InterPro" id="IPR003961">
    <property type="entry name" value="FN3_dom"/>
</dbReference>
<dbReference type="GO" id="GO:0043560">
    <property type="term" value="F:insulin receptor substrate binding"/>
    <property type="evidence" value="ECO:0007669"/>
    <property type="project" value="InterPro"/>
</dbReference>
<organism evidence="24 25">
    <name type="scientific">Pseudonaja textilis</name>
    <name type="common">Eastern brown snake</name>
    <dbReference type="NCBI Taxonomy" id="8673"/>
    <lineage>
        <taxon>Eukaryota</taxon>
        <taxon>Metazoa</taxon>
        <taxon>Chordata</taxon>
        <taxon>Craniata</taxon>
        <taxon>Vertebrata</taxon>
        <taxon>Euteleostomi</taxon>
        <taxon>Lepidosauria</taxon>
        <taxon>Squamata</taxon>
        <taxon>Bifurcata</taxon>
        <taxon>Unidentata</taxon>
        <taxon>Episquamata</taxon>
        <taxon>Toxicofera</taxon>
        <taxon>Serpentes</taxon>
        <taxon>Colubroidea</taxon>
        <taxon>Elapidae</taxon>
        <taxon>Hydrophiinae</taxon>
        <taxon>Pseudonaja</taxon>
    </lineage>
</organism>
<feature type="region of interest" description="Disordered" evidence="21">
    <location>
        <begin position="680"/>
        <end position="712"/>
    </location>
</feature>
<evidence type="ECO:0000256" key="8">
    <source>
        <dbReference type="ARBA" id="ARBA00022777"/>
    </source>
</evidence>
<dbReference type="Gene3D" id="3.30.200.20">
    <property type="entry name" value="Phosphorylase Kinase, domain 1"/>
    <property type="match status" value="1"/>
</dbReference>
<dbReference type="InterPro" id="IPR020635">
    <property type="entry name" value="Tyr_kinase_cat_dom"/>
</dbReference>
<feature type="domain" description="Fibronectin type-III" evidence="23">
    <location>
        <begin position="801"/>
        <end position="893"/>
    </location>
</feature>
<dbReference type="InterPro" id="IPR002011">
    <property type="entry name" value="Tyr_kinase_rcpt_2_CS"/>
</dbReference>
<evidence type="ECO:0000256" key="7">
    <source>
        <dbReference type="ARBA" id="ARBA00022741"/>
    </source>
</evidence>
<dbReference type="PROSITE" id="PS50011">
    <property type="entry name" value="PROTEIN_KINASE_DOM"/>
    <property type="match status" value="1"/>
</dbReference>
<evidence type="ECO:0000256" key="10">
    <source>
        <dbReference type="ARBA" id="ARBA00022989"/>
    </source>
</evidence>
<dbReference type="EC" id="2.7.10.1" evidence="20"/>
<evidence type="ECO:0000256" key="12">
    <source>
        <dbReference type="ARBA" id="ARBA00023137"/>
    </source>
</evidence>
<dbReference type="InterPro" id="IPR011009">
    <property type="entry name" value="Kinase-like_dom_sf"/>
</dbReference>
<evidence type="ECO:0000256" key="14">
    <source>
        <dbReference type="ARBA" id="ARBA00023170"/>
    </source>
</evidence>
<dbReference type="SUPFAM" id="SSF56112">
    <property type="entry name" value="Protein kinase-like (PK-like)"/>
    <property type="match status" value="1"/>
</dbReference>
<dbReference type="GO" id="GO:0030424">
    <property type="term" value="C:axon"/>
    <property type="evidence" value="ECO:0007669"/>
    <property type="project" value="TreeGrafter"/>
</dbReference>
<dbReference type="Ensembl" id="ENSPTXT00000012930.1">
    <property type="protein sequence ID" value="ENSPTXP00000012526.1"/>
    <property type="gene ID" value="ENSPTXG00000008673.1"/>
</dbReference>
<reference evidence="24" key="2">
    <citation type="submission" date="2025-09" db="UniProtKB">
        <authorList>
            <consortium name="Ensembl"/>
        </authorList>
    </citation>
    <scope>IDENTIFICATION</scope>
</reference>
<keyword evidence="14 20" id="KW-0675">Receptor</keyword>
<accession>A0A670YV30</accession>
<dbReference type="GeneTree" id="ENSGT00940000160437"/>
<dbReference type="CDD" id="cd00063">
    <property type="entry name" value="FN3"/>
    <property type="match status" value="3"/>
</dbReference>
<dbReference type="PANTHER" id="PTHR24416:SF338">
    <property type="entry name" value="INSULIN RECEPTOR-RELATED PROTEIN"/>
    <property type="match status" value="1"/>
</dbReference>
<dbReference type="SMART" id="SM00060">
    <property type="entry name" value="FN3"/>
    <property type="match status" value="3"/>
</dbReference>
<dbReference type="PROSITE" id="PS00239">
    <property type="entry name" value="RECEPTOR_TYR_KIN_II"/>
    <property type="match status" value="1"/>
</dbReference>
<gene>
    <name evidence="24" type="primary">INSRR</name>
</gene>
<dbReference type="PROSITE" id="PS00107">
    <property type="entry name" value="PROTEIN_KINASE_ATP"/>
    <property type="match status" value="1"/>
</dbReference>
<evidence type="ECO:0000256" key="19">
    <source>
        <dbReference type="PROSITE-ProRule" id="PRU10141"/>
    </source>
</evidence>
<feature type="domain" description="Protein kinase" evidence="22">
    <location>
        <begin position="932"/>
        <end position="1213"/>
    </location>
</feature>
<dbReference type="Gene3D" id="2.60.40.10">
    <property type="entry name" value="Immunoglobulins"/>
    <property type="match status" value="3"/>
</dbReference>
<dbReference type="SMART" id="SM00261">
    <property type="entry name" value="FU"/>
    <property type="match status" value="1"/>
</dbReference>
<proteinExistence type="inferred from homology"/>
<evidence type="ECO:0000313" key="25">
    <source>
        <dbReference type="Proteomes" id="UP000472273"/>
    </source>
</evidence>
<keyword evidence="3" id="KW-0808">Transferase</keyword>
<feature type="binding site" evidence="18">
    <location>
        <begin position="1013"/>
        <end position="1019"/>
    </location>
    <ligand>
        <name>ATP</name>
        <dbReference type="ChEBI" id="CHEBI:30616"/>
    </ligand>
</feature>
<dbReference type="PANTHER" id="PTHR24416">
    <property type="entry name" value="TYROSINE-PROTEIN KINASE RECEPTOR"/>
    <property type="match status" value="1"/>
</dbReference>
<dbReference type="InterPro" id="IPR016246">
    <property type="entry name" value="Tyr_kinase_insulin-like_rcpt"/>
</dbReference>
<evidence type="ECO:0000256" key="2">
    <source>
        <dbReference type="ARBA" id="ARBA00022553"/>
    </source>
</evidence>
<feature type="binding site" evidence="18 19">
    <location>
        <position position="966"/>
    </location>
    <ligand>
        <name>ATP</name>
        <dbReference type="ChEBI" id="CHEBI:30616"/>
    </ligand>
</feature>
<evidence type="ECO:0000259" key="22">
    <source>
        <dbReference type="PROSITE" id="PS50011"/>
    </source>
</evidence>
<dbReference type="FunFam" id="3.80.20.20:FF:000002">
    <property type="entry name" value="Tyrosine-protein kinase receptor"/>
    <property type="match status" value="1"/>
</dbReference>
<dbReference type="InterPro" id="IPR006212">
    <property type="entry name" value="Furin_repeat"/>
</dbReference>
<keyword evidence="4 20" id="KW-0812">Transmembrane</keyword>
<dbReference type="InterPro" id="IPR036941">
    <property type="entry name" value="Rcpt_L-dom_sf"/>
</dbReference>
<feature type="binding site" evidence="18">
    <location>
        <begin position="1072"/>
        <end position="1073"/>
    </location>
    <ligand>
        <name>ATP</name>
        <dbReference type="ChEBI" id="CHEBI:30616"/>
    </ligand>
</feature>
<feature type="domain" description="Fibronectin type-III" evidence="23">
    <location>
        <begin position="495"/>
        <end position="615"/>
    </location>
</feature>
<keyword evidence="6" id="KW-0677">Repeat</keyword>
<dbReference type="GO" id="GO:0005524">
    <property type="term" value="F:ATP binding"/>
    <property type="evidence" value="ECO:0007669"/>
    <property type="project" value="UniProtKB-UniRule"/>
</dbReference>
<dbReference type="GO" id="GO:0005009">
    <property type="term" value="F:insulin receptor activity"/>
    <property type="evidence" value="ECO:0007669"/>
    <property type="project" value="TreeGrafter"/>
</dbReference>
<dbReference type="Proteomes" id="UP000472273">
    <property type="component" value="Unplaced"/>
</dbReference>
<evidence type="ECO:0000256" key="13">
    <source>
        <dbReference type="ARBA" id="ARBA00023157"/>
    </source>
</evidence>
<dbReference type="InterPro" id="IPR013783">
    <property type="entry name" value="Ig-like_fold"/>
</dbReference>
<dbReference type="FunFam" id="1.10.510.10:FF:000050">
    <property type="entry name" value="Tyrosine-protein kinase receptor"/>
    <property type="match status" value="1"/>
</dbReference>
<feature type="binding site" evidence="18">
    <location>
        <position position="1086"/>
    </location>
    <ligand>
        <name>ATP</name>
        <dbReference type="ChEBI" id="CHEBI:30616"/>
    </ligand>
</feature>
<dbReference type="SUPFAM" id="SSF49265">
    <property type="entry name" value="Fibronectin type III"/>
    <property type="match status" value="3"/>
</dbReference>
<dbReference type="InterPro" id="IPR036116">
    <property type="entry name" value="FN3_sf"/>
</dbReference>
<keyword evidence="2 20" id="KW-0597">Phosphoprotein</keyword>
<comment type="subcellular location">
    <subcellularLocation>
        <location evidence="1">Membrane</location>
        <topology evidence="1">Single-pass type I membrane protein</topology>
    </subcellularLocation>
</comment>
<evidence type="ECO:0000259" key="23">
    <source>
        <dbReference type="PROSITE" id="PS50853"/>
    </source>
</evidence>
<dbReference type="InterPro" id="IPR000719">
    <property type="entry name" value="Prot_kinase_dom"/>
</dbReference>
<name>A0A670YV30_PSETE</name>
<dbReference type="InterPro" id="IPR000494">
    <property type="entry name" value="Rcpt_L-dom"/>
</dbReference>
<dbReference type="InterPro" id="IPR006211">
    <property type="entry name" value="Furin-like_Cys-rich_dom"/>
</dbReference>
<dbReference type="Pfam" id="PF01030">
    <property type="entry name" value="Recep_L_domain"/>
    <property type="match status" value="2"/>
</dbReference>
<dbReference type="InterPro" id="IPR009030">
    <property type="entry name" value="Growth_fac_rcpt_cys_sf"/>
</dbReference>
<evidence type="ECO:0000256" key="5">
    <source>
        <dbReference type="ARBA" id="ARBA00022729"/>
    </source>
</evidence>
<feature type="binding site" evidence="18">
    <location>
        <position position="942"/>
    </location>
    <ligand>
        <name>ATP</name>
        <dbReference type="ChEBI" id="CHEBI:30616"/>
    </ligand>
</feature>
<dbReference type="Pfam" id="PF00041">
    <property type="entry name" value="fn3"/>
    <property type="match status" value="1"/>
</dbReference>
<dbReference type="PROSITE" id="PS50853">
    <property type="entry name" value="FN3"/>
    <property type="match status" value="3"/>
</dbReference>
<reference evidence="24" key="1">
    <citation type="submission" date="2025-08" db="UniProtKB">
        <authorList>
            <consortium name="Ensembl"/>
        </authorList>
    </citation>
    <scope>IDENTIFICATION</scope>
</reference>
<evidence type="ECO:0000256" key="15">
    <source>
        <dbReference type="ARBA" id="ARBA00023180"/>
    </source>
</evidence>
<evidence type="ECO:0000256" key="17">
    <source>
        <dbReference type="PIRSR" id="PIRSR000620-1"/>
    </source>
</evidence>
<evidence type="ECO:0000313" key="24">
    <source>
        <dbReference type="Ensembl" id="ENSPTXP00000012526.1"/>
    </source>
</evidence>
<evidence type="ECO:0000256" key="3">
    <source>
        <dbReference type="ARBA" id="ARBA00022679"/>
    </source>
</evidence>
<evidence type="ECO:0000256" key="4">
    <source>
        <dbReference type="ARBA" id="ARBA00022692"/>
    </source>
</evidence>
<keyword evidence="13" id="KW-1015">Disulfide bond</keyword>
<keyword evidence="25" id="KW-1185">Reference proteome</keyword>
<dbReference type="InterPro" id="IPR001245">
    <property type="entry name" value="Ser-Thr/Tyr_kinase_cat_dom"/>
</dbReference>
<dbReference type="PRINTS" id="PR00109">
    <property type="entry name" value="TYRKINASE"/>
</dbReference>
<comment type="catalytic activity">
    <reaction evidence="16 20">
        <text>L-tyrosyl-[protein] + ATP = O-phospho-L-tyrosyl-[protein] + ADP + H(+)</text>
        <dbReference type="Rhea" id="RHEA:10596"/>
        <dbReference type="Rhea" id="RHEA-COMP:10136"/>
        <dbReference type="Rhea" id="RHEA-COMP:20101"/>
        <dbReference type="ChEBI" id="CHEBI:15378"/>
        <dbReference type="ChEBI" id="CHEBI:30616"/>
        <dbReference type="ChEBI" id="CHEBI:46858"/>
        <dbReference type="ChEBI" id="CHEBI:61978"/>
        <dbReference type="ChEBI" id="CHEBI:456216"/>
        <dbReference type="EC" id="2.7.10.1"/>
    </reaction>
</comment>
<evidence type="ECO:0000256" key="1">
    <source>
        <dbReference type="ARBA" id="ARBA00004479"/>
    </source>
</evidence>
<dbReference type="FunFam" id="2.60.40.10:FF:000087">
    <property type="entry name" value="Tyrosine-protein kinase receptor"/>
    <property type="match status" value="1"/>
</dbReference>
<keyword evidence="11" id="KW-0472">Membrane</keyword>
<dbReference type="Gene3D" id="2.10.220.10">
    <property type="entry name" value="Hormone Receptor, Insulin-like Growth Factor Receptor 1, Chain A, domain 2"/>
    <property type="match status" value="1"/>
</dbReference>
<dbReference type="SUPFAM" id="SSF57184">
    <property type="entry name" value="Growth factor receptor domain"/>
    <property type="match status" value="1"/>
</dbReference>
<dbReference type="InterPro" id="IPR050122">
    <property type="entry name" value="RTK"/>
</dbReference>
<evidence type="ECO:0000256" key="20">
    <source>
        <dbReference type="RuleBase" id="RU000312"/>
    </source>
</evidence>
<evidence type="ECO:0000256" key="9">
    <source>
        <dbReference type="ARBA" id="ARBA00022840"/>
    </source>
</evidence>
<dbReference type="PIRSF" id="PIRSF000620">
    <property type="entry name" value="Insulin_receptor"/>
    <property type="match status" value="1"/>
</dbReference>
<evidence type="ECO:0000256" key="16">
    <source>
        <dbReference type="ARBA" id="ARBA00051243"/>
    </source>
</evidence>
<keyword evidence="5" id="KW-0732">Signal</keyword>
<sequence>MVPSLEDATLALQQQAGASQGGWRAPNFPLGPAVCESMDIRVDPAQLRRLENCSVIEGSLQILLMFTASSEDFRSLAFPRLVLITEYLLLFRVYGLESLRDLFPSLAVIRGGSLFFSYALVIFEMPHLREIGLRSLTNVLNGSVRIERNQELCHISTIDWALLQPPLALEQNIILHNKPAEECADVCPGILGGEEPCVQTPAGLAGPLEYRCWTSSNCQKVCPCKIGGAACTSKDECCHPECLGGCSRPGDPQACVACRHFYFNGRCLSSCPDLTYEYEQWRCVTAEHCGSLRKVSENLRDSSRFVIHQRQCLAECPPGYRKNESSLVCHECQGLCPKECKVGTKTIDSIQAARDLAGCTLIEGNLIVNIRRGENLASTLQSSLGLIETITGFLKVRHSFALVSLGFFRNLKLIRGDSMVDGNYTLYVLDNQNLQQLWDWSQHRLSIPVGKMYFAFNPKLCLSEIFRTEEVTGTKGRQNKAEINPRTNGDQASCKTQTLRFVSNATESDRIVLKWERYQSPESPDLLSFIVYYKESPVQDVSEYVGQDTCGANSWNLVDVELPLSHDQEPGVTLQNLKPWTQYAIAVRAISLTTAEERRNFGAQSEVVYVRTLPAVPTVPRDVISMSNSSSHLIVRWKPPSQPNGNLSYYLVLWQQLAEDSELFANDYCHKGLRLPTSSADTRFDTSEEREDPEDQQCCPCHSPVGQSQPSAETVSFQKKFENFLHNSIILPPWKVTSINKISSYRQAYDKVVRDRTVIGNLRHFTEYRIDIHACNHAAQTVGCSAAAFVFARTMPEADNIPGNLTWEPASKNSVLLRWQEPKNPNGLILKYEIKYSREIISVVCVSRHRYASYGGYHLALLQPGNYSAKVRATSLAGNGSWTSLMTFYILGGGGRTEGYPSGTLYASVNPEYFSASNMYFPDEWEVPRERITILRELGQGSFGMVYEGIAKDLEQEGEETRVALKTVNELASLRERIEFLNEASVMKAFRCYHVVRLLGVVSQGQPAVVIMELMTRGDLKSYLRSLRPEAENNPGLPPPSLKDMIQMAGEIADGMAYLNAKKFVHRDLAARNCMVSEDFTVKIGDFGMTRDIYETDYYRKGGKGLLPVRWMSPQALKDGIFNTQSDIWSFGVVLWEIATLAEQPYQGMSNEQVLHFVMDNGVLERPEGCPDKLHRLMTWCWQQNPRLRPSFVQILESIQEDMSASFRAHAFFCSLENKRSSSPPLVSPLPQALSLASAGRGAPPG</sequence>
<dbReference type="Gene3D" id="1.10.510.10">
    <property type="entry name" value="Transferase(Phosphotransferase) domain 1"/>
    <property type="match status" value="1"/>
</dbReference>
<dbReference type="FunFam" id="3.30.200.20:FF:000026">
    <property type="entry name" value="Tyrosine-protein kinase receptor"/>
    <property type="match status" value="1"/>
</dbReference>
<comment type="similarity">
    <text evidence="20">Belongs to the protein kinase superfamily. Tyr protein kinase family. Insulin receptor subfamily.</text>
</comment>
<protein>
    <recommendedName>
        <fullName evidence="20">Tyrosine-protein kinase receptor</fullName>
        <ecNumber evidence="20">2.7.10.1</ecNumber>
    </recommendedName>
</protein>
<keyword evidence="7 18" id="KW-0547">Nucleotide-binding</keyword>
<dbReference type="SMART" id="SM00219">
    <property type="entry name" value="TyrKc"/>
    <property type="match status" value="1"/>
</dbReference>
<evidence type="ECO:0000256" key="18">
    <source>
        <dbReference type="PIRSR" id="PIRSR000620-2"/>
    </source>
</evidence>
<dbReference type="PROSITE" id="PS00109">
    <property type="entry name" value="PROTEIN_KINASE_TYR"/>
    <property type="match status" value="1"/>
</dbReference>
<dbReference type="Pfam" id="PF00757">
    <property type="entry name" value="Furin-like"/>
    <property type="match status" value="1"/>
</dbReference>
<evidence type="ECO:0000256" key="21">
    <source>
        <dbReference type="SAM" id="MobiDB-lite"/>
    </source>
</evidence>
<evidence type="ECO:0000256" key="11">
    <source>
        <dbReference type="ARBA" id="ARBA00023136"/>
    </source>
</evidence>
<keyword evidence="9 18" id="KW-0067">ATP-binding</keyword>
<feature type="active site" description="Proton donor/acceptor" evidence="17">
    <location>
        <position position="1068"/>
    </location>
</feature>
<dbReference type="InterPro" id="IPR008266">
    <property type="entry name" value="Tyr_kinase_AS"/>
</dbReference>
<dbReference type="GO" id="GO:0043548">
    <property type="term" value="F:phosphatidylinositol 3-kinase binding"/>
    <property type="evidence" value="ECO:0007669"/>
    <property type="project" value="InterPro"/>
</dbReference>
<dbReference type="GO" id="GO:0005899">
    <property type="term" value="C:insulin receptor complex"/>
    <property type="evidence" value="ECO:0007669"/>
    <property type="project" value="TreeGrafter"/>
</dbReference>
<keyword evidence="8" id="KW-0418">Kinase</keyword>
<dbReference type="AlphaFoldDB" id="A0A670YV30"/>
<dbReference type="CDD" id="cd05032">
    <property type="entry name" value="PTKc_InsR_like"/>
    <property type="match status" value="1"/>
</dbReference>
<dbReference type="FunFam" id="3.80.20.20:FF:000001">
    <property type="entry name" value="Tyrosine-protein kinase receptor"/>
    <property type="match status" value="1"/>
</dbReference>
<dbReference type="Pfam" id="PF07714">
    <property type="entry name" value="PK_Tyr_Ser-Thr"/>
    <property type="match status" value="1"/>
</dbReference>
<keyword evidence="15" id="KW-0325">Glycoprotein</keyword>
<dbReference type="InterPro" id="IPR017441">
    <property type="entry name" value="Protein_kinase_ATP_BS"/>
</dbReference>
<keyword evidence="12" id="KW-0829">Tyrosine-protein kinase</keyword>